<accession>A0ABW1ZA42</accession>
<dbReference type="NCBIfam" id="NF012200">
    <property type="entry name" value="choice_anch_D"/>
    <property type="match status" value="4"/>
</dbReference>
<dbReference type="SUPFAM" id="SSF110296">
    <property type="entry name" value="Oligoxyloglucan reducing end-specific cellobiohydrolase"/>
    <property type="match status" value="1"/>
</dbReference>
<name>A0ABW1ZA42_9BACT</name>
<keyword evidence="5" id="KW-0966">Cell projection</keyword>
<evidence type="ECO:0000256" key="1">
    <source>
        <dbReference type="ARBA" id="ARBA00004138"/>
    </source>
</evidence>
<sequence length="1378" mass="136302">MEVHQRRGAAGAVTFAPLTDTLSVFSQSAGASITPSLSIGAVAVQPVSNGIVLAGTGDPNDATDSLYGEGLLRSADGGATWTLLQSSNDGANGKHSFVGLSTAGLAWSSKTPTLVVAAFTTSPQAADVGATQTSSVAGLYYSTDAGVTWKMATLYDGANTVQTPQPSTTSVTGNAATSVVWDAQRASFFAAVRAHGYYSSTDGVTWTRLTHQPGTALTTTNCPVGANGLGSANCPIFRGALAVQPATGDLYALTVDSSNSDQGLWQDLCSMNSSGTCASSTPTFTTKLDAGSLDVSTTSPVITQGDYNLTLTAAPTATGTLLFAGTIDLYRCALADNATSCTWRNTTNASNGCAAPARVAPAQHAIAALALNSGTPLLFLGNDGGLWRSTDGVAQTGSACASSDATHFDNLNAQLGAGGSLAEVVGFAQAPNDSGTLLAGLGANGTAATAAASSLTAWTQLCAGEGGYPLIDANNTSNWYATIGAGVNLKACTLGASCNAASFTGAATIGAAEVSNDNALVDAPALLDPALTTNLITATCRAWRGPASSGATWSTSNALSTSFSGGAVPCTSNGPLVRSLAAGGAAVISSNAQSAGSPVLYAGLAGTLDGGTTALGGHLFMTKSANTATNATPWTGLAKNTVTNDASNAGVFNPDGFDISSVVADAHDTTGATVYATVMGFGTTTTTSPHVYRSTDFGAHWSNITSNLPAAPANALAVDPNDANTVYVATDSGVYATQSITTCGTTSCWNLLGTGLPNAPVTSLATAANLATGDGRLGMLRAGTYGRGLWQTPLLAATTSAQPGMSVSPTALTFSAQQVASISATQSITVTSNGSSALSITSLIVSGDFTETDNCAAQTLAVGSTCTIQVAFVPTTIGTRSGTLTLYANVSGGQATIALSGTGTTPATVVLTPASLTFPATTVNQTSAAQIINIANTGGNTATINSTIVSGDFAIAGNTCATTITSQNSCSISVTFAPSASGTRSGTLTVVDSAGTQTALLTGTGNAPATDTLTPTALSFGDQVLNTLSAAQNVTVTNSGDNALTLITAATGSAEFSATNGCGATLAAHSTCAISVAFAPAAVGSRTATLTVSDQFRSQTVALTGNGLAPAGVSLTPSSMAFGEIGVGLSSTAQVVTLTNNGGATLSITSLAPTGDFILAASNCTNTLAASAACSATLIFSPTTAGARTGSLIATTSAGTKSAALSGVGADFSLTSNGATTASLGGSNGSATYPLRLTSVSGLTSSVSLSCAGAPAHATCVVSPSSATLGSTLNVSVIVATGVATLHNERHTLPWMRDLTLYALATPLLWLCIHRRKLLRVLPLLMLMSLSGCGAGRTTPGNGTGSTQLPTPNGSYTLTVSGTAAGVTHSLPLTLTVN</sequence>
<evidence type="ECO:0000256" key="4">
    <source>
        <dbReference type="ARBA" id="ARBA00023069"/>
    </source>
</evidence>
<evidence type="ECO:0000256" key="5">
    <source>
        <dbReference type="ARBA" id="ARBA00023273"/>
    </source>
</evidence>
<dbReference type="InterPro" id="IPR013783">
    <property type="entry name" value="Ig-like_fold"/>
</dbReference>
<dbReference type="Gene3D" id="2.130.10.10">
    <property type="entry name" value="YVTN repeat-like/Quinoprotein amine dehydrogenase"/>
    <property type="match status" value="2"/>
</dbReference>
<evidence type="ECO:0000313" key="7">
    <source>
        <dbReference type="EMBL" id="MFC6646360.1"/>
    </source>
</evidence>
<dbReference type="Proteomes" id="UP001596391">
    <property type="component" value="Unassembled WGS sequence"/>
</dbReference>
<dbReference type="Gene3D" id="2.60.40.10">
    <property type="entry name" value="Immunoglobulins"/>
    <property type="match status" value="4"/>
</dbReference>
<dbReference type="InterPro" id="IPR015943">
    <property type="entry name" value="WD40/YVTN_repeat-like_dom_sf"/>
</dbReference>
<proteinExistence type="predicted"/>
<reference evidence="8" key="1">
    <citation type="journal article" date="2019" name="Int. J. Syst. Evol. Microbiol.">
        <title>The Global Catalogue of Microorganisms (GCM) 10K type strain sequencing project: providing services to taxonomists for standard genome sequencing and annotation.</title>
        <authorList>
            <consortium name="The Broad Institute Genomics Platform"/>
            <consortium name="The Broad Institute Genome Sequencing Center for Infectious Disease"/>
            <person name="Wu L."/>
            <person name="Ma J."/>
        </authorList>
    </citation>
    <scope>NUCLEOTIDE SEQUENCE [LARGE SCALE GENOMIC DNA]</scope>
    <source>
        <strain evidence="8">CGMCC 1.16026</strain>
    </source>
</reference>
<evidence type="ECO:0000256" key="2">
    <source>
        <dbReference type="ARBA" id="ARBA00004496"/>
    </source>
</evidence>
<dbReference type="EMBL" id="JBHSWI010000001">
    <property type="protein sequence ID" value="MFC6646360.1"/>
    <property type="molecule type" value="Genomic_DNA"/>
</dbReference>
<organism evidence="7 8">
    <name type="scientific">Granulicella cerasi</name>
    <dbReference type="NCBI Taxonomy" id="741063"/>
    <lineage>
        <taxon>Bacteria</taxon>
        <taxon>Pseudomonadati</taxon>
        <taxon>Acidobacteriota</taxon>
        <taxon>Terriglobia</taxon>
        <taxon>Terriglobales</taxon>
        <taxon>Acidobacteriaceae</taxon>
        <taxon>Granulicella</taxon>
    </lineage>
</organism>
<keyword evidence="3" id="KW-0963">Cytoplasm</keyword>
<comment type="caution">
    <text evidence="7">The sequence shown here is derived from an EMBL/GenBank/DDBJ whole genome shotgun (WGS) entry which is preliminary data.</text>
</comment>
<feature type="domain" description="HYDIN/VesB/CFA65-like Ig-like" evidence="6">
    <location>
        <begin position="805"/>
        <end position="901"/>
    </location>
</feature>
<comment type="subcellular location">
    <subcellularLocation>
        <location evidence="1">Cell projection</location>
        <location evidence="1">Cilium</location>
    </subcellularLocation>
    <subcellularLocation>
        <location evidence="2">Cytoplasm</location>
    </subcellularLocation>
</comment>
<dbReference type="Pfam" id="PF22544">
    <property type="entry name" value="HYDIN_VesB_CFA65-like_Ig"/>
    <property type="match status" value="1"/>
</dbReference>
<dbReference type="InterPro" id="IPR053879">
    <property type="entry name" value="HYDIN_VesB_CFA65-like_Ig"/>
</dbReference>
<protein>
    <submittedName>
        <fullName evidence="7">Beta strand repeat-containing protein</fullName>
    </submittedName>
</protein>
<evidence type="ECO:0000256" key="3">
    <source>
        <dbReference type="ARBA" id="ARBA00022490"/>
    </source>
</evidence>
<keyword evidence="8" id="KW-1185">Reference proteome</keyword>
<dbReference type="RefSeq" id="WP_390235368.1">
    <property type="nucleotide sequence ID" value="NZ_JBHSWI010000001.1"/>
</dbReference>
<keyword evidence="4" id="KW-0969">Cilium</keyword>
<evidence type="ECO:0000313" key="8">
    <source>
        <dbReference type="Proteomes" id="UP001596391"/>
    </source>
</evidence>
<evidence type="ECO:0000259" key="6">
    <source>
        <dbReference type="Pfam" id="PF22544"/>
    </source>
</evidence>
<gene>
    <name evidence="7" type="ORF">ACFQBQ_12345</name>
</gene>